<name>A0A2G9YCC0_9BACT</name>
<gene>
    <name evidence="2" type="ORF">COX44_02985</name>
</gene>
<keyword evidence="1" id="KW-1133">Transmembrane helix</keyword>
<evidence type="ECO:0000313" key="3">
    <source>
        <dbReference type="Proteomes" id="UP000231480"/>
    </source>
</evidence>
<dbReference type="Proteomes" id="UP000231480">
    <property type="component" value="Unassembled WGS sequence"/>
</dbReference>
<evidence type="ECO:0008006" key="4">
    <source>
        <dbReference type="Google" id="ProtNLM"/>
    </source>
</evidence>
<sequence>MNWKEIVNQIISQIQNQAISFWYSPWPKRLLLTTKLLFLIFSVFLIISIIIVIWQSRPFLQESWFMTFKGIDVPALTPGKLRKKWQVIERRLNRRGESNYKMAVIEADKLLDNLLERAGYAGKSLGDRLKRLTSAQFSNLDALWQAHKLRNDIVHNIETEVEFHQARQAVSAVKKALEELEAI</sequence>
<comment type="caution">
    <text evidence="2">The sequence shown here is derived from an EMBL/GenBank/DDBJ whole genome shotgun (WGS) entry which is preliminary data.</text>
</comment>
<feature type="transmembrane region" description="Helical" evidence="1">
    <location>
        <begin position="36"/>
        <end position="54"/>
    </location>
</feature>
<reference evidence="2 3" key="1">
    <citation type="submission" date="2017-09" db="EMBL/GenBank/DDBJ databases">
        <title>Depth-based differentiation of microbial function through sediment-hosted aquifers and enrichment of novel symbionts in the deep terrestrial subsurface.</title>
        <authorList>
            <person name="Probst A.J."/>
            <person name="Ladd B."/>
            <person name="Jarett J.K."/>
            <person name="Geller-Mcgrath D.E."/>
            <person name="Sieber C.M."/>
            <person name="Emerson J.B."/>
            <person name="Anantharaman K."/>
            <person name="Thomas B.C."/>
            <person name="Malmstrom R."/>
            <person name="Stieglmeier M."/>
            <person name="Klingl A."/>
            <person name="Woyke T."/>
            <person name="Ryan C.M."/>
            <person name="Banfield J.F."/>
        </authorList>
    </citation>
    <scope>NUCLEOTIDE SEQUENCE [LARGE SCALE GENOMIC DNA]</scope>
    <source>
        <strain evidence="2">CG23_combo_of_CG06-09_8_20_14_all_37_13</strain>
    </source>
</reference>
<evidence type="ECO:0000313" key="2">
    <source>
        <dbReference type="EMBL" id="PIP16878.1"/>
    </source>
</evidence>
<dbReference type="AlphaFoldDB" id="A0A2G9YCC0"/>
<evidence type="ECO:0000256" key="1">
    <source>
        <dbReference type="SAM" id="Phobius"/>
    </source>
</evidence>
<protein>
    <recommendedName>
        <fullName evidence="4">DUF4145 domain-containing protein</fullName>
    </recommendedName>
</protein>
<keyword evidence="1" id="KW-0472">Membrane</keyword>
<dbReference type="EMBL" id="PCRH01000066">
    <property type="protein sequence ID" value="PIP16878.1"/>
    <property type="molecule type" value="Genomic_DNA"/>
</dbReference>
<keyword evidence="1" id="KW-0812">Transmembrane</keyword>
<proteinExistence type="predicted"/>
<accession>A0A2G9YCC0</accession>
<organism evidence="2 3">
    <name type="scientific">Candidatus Portnoybacteria bacterium CG23_combo_of_CG06-09_8_20_14_all_37_13</name>
    <dbReference type="NCBI Taxonomy" id="1974819"/>
    <lineage>
        <taxon>Bacteria</taxon>
        <taxon>Candidatus Portnoyibacteriota</taxon>
    </lineage>
</organism>